<sequence length="492" mass="55525">MLLRREGETGPMVISLHCAIFVFISSEIYLLENSTGASELSTHQGGISELEQMVKQLTFTRSETQRLMALLQSRTIEESPSPLLRLETSTTNGSLKNHGDERDNFHASDVGSRVLEEQIASHSEIVTDLPKTLMVSLQHPATMENLPGEVLVNIFIRLFAKQLAQMRSVSKSWNALLSQSSFVKSHLHRSIHNNDQIILVFYRSSPFTAHPCRFPHLELTNFIKLPVNPRFEYTKSIKVIGAVNGLICFADGDYMIHIWNPSLSAMLTLPPYTIPCNENNSSEIYLRFGFDPKTDDYKVVKLTGLTEPPIYLVNRWLQVEIYSMRRGSWELITARFPSHITNIIDGDCVCADGHDGHLHWLGYIGKTYDSERIVAFDLGSETFREIPLPDSTVDDYRSNDLGVLSRKLCVTSRLLLNEGYEFIGGSYPFGFTSHNVFVIEEDNRLVLYDPVAEQAKILGPRYSEKSGADKVVEYVDSLVWLTPPECEIVDGA</sequence>
<dbReference type="Proteomes" id="UP001157418">
    <property type="component" value="Unassembled WGS sequence"/>
</dbReference>
<dbReference type="PROSITE" id="PS50181">
    <property type="entry name" value="FBOX"/>
    <property type="match status" value="1"/>
</dbReference>
<dbReference type="Gene3D" id="1.20.1280.50">
    <property type="match status" value="1"/>
</dbReference>
<dbReference type="SUPFAM" id="SSF81383">
    <property type="entry name" value="F-box domain"/>
    <property type="match status" value="1"/>
</dbReference>
<keyword evidence="3" id="KW-1185">Reference proteome</keyword>
<protein>
    <recommendedName>
        <fullName evidence="1">F-box domain-containing protein</fullName>
    </recommendedName>
</protein>
<dbReference type="InterPro" id="IPR001810">
    <property type="entry name" value="F-box_dom"/>
</dbReference>
<dbReference type="Pfam" id="PF08268">
    <property type="entry name" value="FBA_3"/>
    <property type="match status" value="1"/>
</dbReference>
<dbReference type="AlphaFoldDB" id="A0AAU9MMC8"/>
<dbReference type="InterPro" id="IPR036047">
    <property type="entry name" value="F-box-like_dom_sf"/>
</dbReference>
<dbReference type="SUPFAM" id="SSF50965">
    <property type="entry name" value="Galactose oxidase, central domain"/>
    <property type="match status" value="1"/>
</dbReference>
<dbReference type="InterPro" id="IPR013187">
    <property type="entry name" value="F-box-assoc_dom_typ3"/>
</dbReference>
<evidence type="ECO:0000313" key="2">
    <source>
        <dbReference type="EMBL" id="CAH1425359.1"/>
    </source>
</evidence>
<organism evidence="2 3">
    <name type="scientific">Lactuca virosa</name>
    <dbReference type="NCBI Taxonomy" id="75947"/>
    <lineage>
        <taxon>Eukaryota</taxon>
        <taxon>Viridiplantae</taxon>
        <taxon>Streptophyta</taxon>
        <taxon>Embryophyta</taxon>
        <taxon>Tracheophyta</taxon>
        <taxon>Spermatophyta</taxon>
        <taxon>Magnoliopsida</taxon>
        <taxon>eudicotyledons</taxon>
        <taxon>Gunneridae</taxon>
        <taxon>Pentapetalae</taxon>
        <taxon>asterids</taxon>
        <taxon>campanulids</taxon>
        <taxon>Asterales</taxon>
        <taxon>Asteraceae</taxon>
        <taxon>Cichorioideae</taxon>
        <taxon>Cichorieae</taxon>
        <taxon>Lactucinae</taxon>
        <taxon>Lactuca</taxon>
    </lineage>
</organism>
<dbReference type="InterPro" id="IPR050796">
    <property type="entry name" value="SCF_F-box_component"/>
</dbReference>
<evidence type="ECO:0000313" key="3">
    <source>
        <dbReference type="Proteomes" id="UP001157418"/>
    </source>
</evidence>
<accession>A0AAU9MMC8</accession>
<proteinExistence type="predicted"/>
<dbReference type="PANTHER" id="PTHR31672:SF13">
    <property type="entry name" value="F-BOX PROTEIN CPR30-LIKE"/>
    <property type="match status" value="1"/>
</dbReference>
<reference evidence="2 3" key="1">
    <citation type="submission" date="2022-01" db="EMBL/GenBank/DDBJ databases">
        <authorList>
            <person name="Xiong W."/>
            <person name="Schranz E."/>
        </authorList>
    </citation>
    <scope>NUCLEOTIDE SEQUENCE [LARGE SCALE GENOMIC DNA]</scope>
</reference>
<dbReference type="EMBL" id="CAKMRJ010002223">
    <property type="protein sequence ID" value="CAH1425359.1"/>
    <property type="molecule type" value="Genomic_DNA"/>
</dbReference>
<dbReference type="InterPro" id="IPR017451">
    <property type="entry name" value="F-box-assoc_interact_dom"/>
</dbReference>
<evidence type="ECO:0000259" key="1">
    <source>
        <dbReference type="PROSITE" id="PS50181"/>
    </source>
</evidence>
<name>A0AAU9MMC8_9ASTR</name>
<feature type="domain" description="F-box" evidence="1">
    <location>
        <begin position="140"/>
        <end position="186"/>
    </location>
</feature>
<dbReference type="PANTHER" id="PTHR31672">
    <property type="entry name" value="BNACNNG10540D PROTEIN"/>
    <property type="match status" value="1"/>
</dbReference>
<dbReference type="Pfam" id="PF12937">
    <property type="entry name" value="F-box-like"/>
    <property type="match status" value="1"/>
</dbReference>
<dbReference type="SMART" id="SM00256">
    <property type="entry name" value="FBOX"/>
    <property type="match status" value="1"/>
</dbReference>
<dbReference type="InterPro" id="IPR011043">
    <property type="entry name" value="Gal_Oxase/kelch_b-propeller"/>
</dbReference>
<comment type="caution">
    <text evidence="2">The sequence shown here is derived from an EMBL/GenBank/DDBJ whole genome shotgun (WGS) entry which is preliminary data.</text>
</comment>
<dbReference type="NCBIfam" id="TIGR01640">
    <property type="entry name" value="F_box_assoc_1"/>
    <property type="match status" value="1"/>
</dbReference>
<gene>
    <name evidence="2" type="ORF">LVIROSA_LOCUS12507</name>
</gene>